<dbReference type="Gene3D" id="1.25.40.10">
    <property type="entry name" value="Tetratricopeptide repeat domain"/>
    <property type="match status" value="1"/>
</dbReference>
<evidence type="ECO:0000313" key="4">
    <source>
        <dbReference type="Proteomes" id="UP001194580"/>
    </source>
</evidence>
<feature type="compositionally biased region" description="Basic residues" evidence="2">
    <location>
        <begin position="51"/>
        <end position="62"/>
    </location>
</feature>
<evidence type="ECO:0000256" key="2">
    <source>
        <dbReference type="SAM" id="MobiDB-lite"/>
    </source>
</evidence>
<keyword evidence="1" id="KW-0677">Repeat</keyword>
<feature type="non-terminal residue" evidence="3">
    <location>
        <position position="71"/>
    </location>
</feature>
<comment type="caution">
    <text evidence="3">The sequence shown here is derived from an EMBL/GenBank/DDBJ whole genome shotgun (WGS) entry which is preliminary data.</text>
</comment>
<keyword evidence="4" id="KW-1185">Reference proteome</keyword>
<accession>A0AAD4CZK9</accession>
<evidence type="ECO:0000256" key="1">
    <source>
        <dbReference type="ARBA" id="ARBA00022737"/>
    </source>
</evidence>
<reference evidence="3" key="1">
    <citation type="journal article" date="2020" name="Fungal Divers.">
        <title>Resolving the Mortierellaceae phylogeny through synthesis of multi-gene phylogenetics and phylogenomics.</title>
        <authorList>
            <person name="Vandepol N."/>
            <person name="Liber J."/>
            <person name="Desiro A."/>
            <person name="Na H."/>
            <person name="Kennedy M."/>
            <person name="Barry K."/>
            <person name="Grigoriev I.V."/>
            <person name="Miller A.N."/>
            <person name="O'Donnell K."/>
            <person name="Stajich J.E."/>
            <person name="Bonito G."/>
        </authorList>
    </citation>
    <scope>NUCLEOTIDE SEQUENCE</scope>
    <source>
        <strain evidence="3">NRRL 28262</strain>
    </source>
</reference>
<proteinExistence type="predicted"/>
<dbReference type="InterPro" id="IPR051726">
    <property type="entry name" value="Chitin_Synth_Reg"/>
</dbReference>
<name>A0AAD4CZK9_9FUNG</name>
<evidence type="ECO:0000313" key="3">
    <source>
        <dbReference type="EMBL" id="KAG0247609.1"/>
    </source>
</evidence>
<dbReference type="InterPro" id="IPR011990">
    <property type="entry name" value="TPR-like_helical_dom_sf"/>
</dbReference>
<gene>
    <name evidence="3" type="ORF">BGZ95_008547</name>
</gene>
<feature type="region of interest" description="Disordered" evidence="2">
    <location>
        <begin position="40"/>
        <end position="71"/>
    </location>
</feature>
<protein>
    <submittedName>
        <fullName evidence="3">Uncharacterized protein</fullName>
    </submittedName>
</protein>
<organism evidence="3 4">
    <name type="scientific">Linnemannia exigua</name>
    <dbReference type="NCBI Taxonomy" id="604196"/>
    <lineage>
        <taxon>Eukaryota</taxon>
        <taxon>Fungi</taxon>
        <taxon>Fungi incertae sedis</taxon>
        <taxon>Mucoromycota</taxon>
        <taxon>Mortierellomycotina</taxon>
        <taxon>Mortierellomycetes</taxon>
        <taxon>Mortierellales</taxon>
        <taxon>Mortierellaceae</taxon>
        <taxon>Linnemannia</taxon>
    </lineage>
</organism>
<dbReference type="PANTHER" id="PTHR46430">
    <property type="entry name" value="PROTEIN SKT5-RELATED"/>
    <property type="match status" value="1"/>
</dbReference>
<dbReference type="AlphaFoldDB" id="A0AAD4CZK9"/>
<dbReference type="Proteomes" id="UP001194580">
    <property type="component" value="Unassembled WGS sequence"/>
</dbReference>
<dbReference type="SUPFAM" id="SSF81901">
    <property type="entry name" value="HCP-like"/>
    <property type="match status" value="1"/>
</dbReference>
<sequence length="71" mass="7917">MGYYHEVGISVAIDLEKAMDFYKRAAENGNMDAKKRLEEQSAKFTPLGHKNSIKRMKNGRGRGPKDGSCAI</sequence>
<dbReference type="EMBL" id="JAAAIL010004543">
    <property type="protein sequence ID" value="KAG0247609.1"/>
    <property type="molecule type" value="Genomic_DNA"/>
</dbReference>